<keyword evidence="4" id="KW-1185">Reference proteome</keyword>
<keyword evidence="1" id="KW-0175">Coiled coil</keyword>
<evidence type="ECO:0000256" key="1">
    <source>
        <dbReference type="SAM" id="Coils"/>
    </source>
</evidence>
<dbReference type="AlphaFoldDB" id="A0A815XJR9"/>
<evidence type="ECO:0000313" key="3">
    <source>
        <dbReference type="EMBL" id="CAF1558439.1"/>
    </source>
</evidence>
<protein>
    <submittedName>
        <fullName evidence="3">Uncharacterized protein</fullName>
    </submittedName>
</protein>
<sequence>MDLWKDILKLSEHRVFQNGLVQKKKKKCRGNRKLQRFRRSTRRKAMSNQANEMLNLIKEANNSIYKNIEQMDEFPLINADHICAYENSEENLEFDLRFEPSYLSESEMESECHSVISIIYPKKAKCYNLCTDHWKQLLKIKPNYKKLTYYEFKDVLIKTIPVHSHHHIKNWLTNITMLDFLKHRAELIATVFQLRIELDYWNYIADLTIHPVVIWLLEIGKDGTKKNSINWDHTKRKAIVQKQQKKIQKQLQKAERDLNFHLQQPYPFECELTNKTALFSFMNVIANGLITLAENNLNYLRTNFEQKKILLNFDITNANLVKSFYDLNPTEEQIVIVRKTWRDQLNVCKKVIRQKKKNSSSSIYQQIAWKNGAAVEQDPLLLNGLFSASMYQIIQDRLKNMKKRTKQLLGFVQTIDDNIFF</sequence>
<dbReference type="EMBL" id="CAJNOL010003332">
    <property type="protein sequence ID" value="CAF1558439.1"/>
    <property type="molecule type" value="Genomic_DNA"/>
</dbReference>
<accession>A0A815XJR9</accession>
<dbReference type="Proteomes" id="UP000663870">
    <property type="component" value="Unassembled WGS sequence"/>
</dbReference>
<feature type="coiled-coil region" evidence="1">
    <location>
        <begin position="237"/>
        <end position="264"/>
    </location>
</feature>
<name>A0A815XJR9_9BILA</name>
<evidence type="ECO:0000313" key="2">
    <source>
        <dbReference type="EMBL" id="CAF1279250.1"/>
    </source>
</evidence>
<comment type="caution">
    <text evidence="3">The sequence shown here is derived from an EMBL/GenBank/DDBJ whole genome shotgun (WGS) entry which is preliminary data.</text>
</comment>
<evidence type="ECO:0000313" key="4">
    <source>
        <dbReference type="Proteomes" id="UP000663870"/>
    </source>
</evidence>
<reference evidence="3" key="1">
    <citation type="submission" date="2021-02" db="EMBL/GenBank/DDBJ databases">
        <authorList>
            <person name="Nowell W R."/>
        </authorList>
    </citation>
    <scope>NUCLEOTIDE SEQUENCE</scope>
</reference>
<organism evidence="3 4">
    <name type="scientific">Rotaria sordida</name>
    <dbReference type="NCBI Taxonomy" id="392033"/>
    <lineage>
        <taxon>Eukaryota</taxon>
        <taxon>Metazoa</taxon>
        <taxon>Spiralia</taxon>
        <taxon>Gnathifera</taxon>
        <taxon>Rotifera</taxon>
        <taxon>Eurotatoria</taxon>
        <taxon>Bdelloidea</taxon>
        <taxon>Philodinida</taxon>
        <taxon>Philodinidae</taxon>
        <taxon>Rotaria</taxon>
    </lineage>
</organism>
<gene>
    <name evidence="3" type="ORF">JXQ802_LOCUS44167</name>
    <name evidence="2" type="ORF">PYM288_LOCUS28794</name>
</gene>
<dbReference type="EMBL" id="CAJNOH010002194">
    <property type="protein sequence ID" value="CAF1279250.1"/>
    <property type="molecule type" value="Genomic_DNA"/>
</dbReference>
<proteinExistence type="predicted"/>
<dbReference type="Proteomes" id="UP000663854">
    <property type="component" value="Unassembled WGS sequence"/>
</dbReference>